<dbReference type="Pfam" id="PF14270">
    <property type="entry name" value="DUF4358"/>
    <property type="match status" value="1"/>
</dbReference>
<feature type="signal peptide" evidence="1">
    <location>
        <begin position="1"/>
        <end position="22"/>
    </location>
</feature>
<accession>A0A7G9B4M3</accession>
<dbReference type="EMBL" id="CP060490">
    <property type="protein sequence ID" value="QNL44504.1"/>
    <property type="molecule type" value="Genomic_DNA"/>
</dbReference>
<dbReference type="InterPro" id="IPR025648">
    <property type="entry name" value="DUF4358"/>
</dbReference>
<name>A0A7G9B4M3_9FIRM</name>
<evidence type="ECO:0000313" key="2">
    <source>
        <dbReference type="EMBL" id="QNL44504.1"/>
    </source>
</evidence>
<keyword evidence="3" id="KW-1185">Reference proteome</keyword>
<protein>
    <submittedName>
        <fullName evidence="2">DUF4358 domain-containing protein</fullName>
    </submittedName>
</protein>
<dbReference type="KEGG" id="ohi:H8790_00130"/>
<keyword evidence="1" id="KW-0732">Signal</keyword>
<dbReference type="PROSITE" id="PS51257">
    <property type="entry name" value="PROKAR_LIPOPROTEIN"/>
    <property type="match status" value="1"/>
</dbReference>
<organism evidence="2 3">
    <name type="scientific">Oscillibacter hominis</name>
    <dbReference type="NCBI Taxonomy" id="2763056"/>
    <lineage>
        <taxon>Bacteria</taxon>
        <taxon>Bacillati</taxon>
        <taxon>Bacillota</taxon>
        <taxon>Clostridia</taxon>
        <taxon>Eubacteriales</taxon>
        <taxon>Oscillospiraceae</taxon>
        <taxon>Oscillibacter</taxon>
    </lineage>
</organism>
<reference evidence="2 3" key="1">
    <citation type="submission" date="2020-08" db="EMBL/GenBank/DDBJ databases">
        <authorList>
            <person name="Liu C."/>
            <person name="Sun Q."/>
        </authorList>
    </citation>
    <scope>NUCLEOTIDE SEQUENCE [LARGE SCALE GENOMIC DNA]</scope>
    <source>
        <strain evidence="2 3">NSJ-62</strain>
    </source>
</reference>
<sequence>MKRTAALLGAVMLLLSACGTQQITLDIQATADELAQSDLFGGDIFAIDSDIAATMYPDLPEGTSAAVYASSGASADEVAVFESKDEDGAKTVLKQVQQRFSDRRESYADYMPDEAEKLKDAVVRQSGVYVIAVVCADADSANEQVDGYLK</sequence>
<dbReference type="AlphaFoldDB" id="A0A7G9B4M3"/>
<evidence type="ECO:0000313" key="3">
    <source>
        <dbReference type="Proteomes" id="UP000515960"/>
    </source>
</evidence>
<dbReference type="RefSeq" id="WP_187333105.1">
    <property type="nucleotide sequence ID" value="NZ_CP060490.1"/>
</dbReference>
<proteinExistence type="predicted"/>
<evidence type="ECO:0000256" key="1">
    <source>
        <dbReference type="SAM" id="SignalP"/>
    </source>
</evidence>
<dbReference type="Proteomes" id="UP000515960">
    <property type="component" value="Chromosome"/>
</dbReference>
<feature type="chain" id="PRO_5028943056" evidence="1">
    <location>
        <begin position="23"/>
        <end position="150"/>
    </location>
</feature>
<gene>
    <name evidence="2" type="ORF">H8790_00130</name>
</gene>